<keyword evidence="8" id="KW-1185">Reference proteome</keyword>
<dbReference type="RefSeq" id="WP_206966612.1">
    <property type="nucleotide sequence ID" value="NZ_JAFLVX010000019.1"/>
</dbReference>
<protein>
    <recommendedName>
        <fullName evidence="5">Thiamine diphosphokinase</fullName>
        <ecNumber evidence="5">2.7.6.2</ecNumber>
    </recommendedName>
</protein>
<dbReference type="PANTHER" id="PTHR41299:SF1">
    <property type="entry name" value="THIAMINE PYROPHOSPHOKINASE"/>
    <property type="match status" value="1"/>
</dbReference>
<evidence type="ECO:0000256" key="1">
    <source>
        <dbReference type="ARBA" id="ARBA00022679"/>
    </source>
</evidence>
<evidence type="ECO:0000313" key="7">
    <source>
        <dbReference type="EMBL" id="MBO0477024.1"/>
    </source>
</evidence>
<dbReference type="InterPro" id="IPR006282">
    <property type="entry name" value="Thi_PPkinase"/>
</dbReference>
<feature type="domain" description="Thiamin pyrophosphokinase thiamin-binding" evidence="6">
    <location>
        <begin position="146"/>
        <end position="209"/>
    </location>
</feature>
<sequence length="217" mass="24704">MIESVVIIGGASPDSWPDMTQFDLSKTVFIGVDRGSLYGIKAGFQIDIAVGDFDSLSESEWEWLVKQVPEVRRCAAEKDDTDMELGVLKAIETYPEAYYYLVGGTGGRLDHYLSNLWLPLQERFEPFMDRIRLLDVQNTISYYLPGEYTVEKEMDKTYLGYICLTAVTKLSLYDAKYQLDQVDFPYPRSLSSNEFIGTTSRFSFESGCMCVIQSKDN</sequence>
<keyword evidence="4" id="KW-0067">ATP-binding</keyword>
<evidence type="ECO:0000256" key="5">
    <source>
        <dbReference type="NCBIfam" id="TIGR01378"/>
    </source>
</evidence>
<dbReference type="Gene3D" id="3.40.50.10240">
    <property type="entry name" value="Thiamin pyrophosphokinase, catalytic domain"/>
    <property type="match status" value="1"/>
</dbReference>
<name>A0ABS3HTE2_9ENTE</name>
<evidence type="ECO:0000313" key="8">
    <source>
        <dbReference type="Proteomes" id="UP000664857"/>
    </source>
</evidence>
<accession>A0ABS3HTE2</accession>
<dbReference type="Pfam" id="PF04263">
    <property type="entry name" value="TPK_catalytic"/>
    <property type="match status" value="1"/>
</dbReference>
<comment type="caution">
    <text evidence="7">The sequence shown here is derived from an EMBL/GenBank/DDBJ whole genome shotgun (WGS) entry which is preliminary data.</text>
</comment>
<keyword evidence="2" id="KW-0547">Nucleotide-binding</keyword>
<evidence type="ECO:0000256" key="3">
    <source>
        <dbReference type="ARBA" id="ARBA00022777"/>
    </source>
</evidence>
<dbReference type="EC" id="2.7.6.2" evidence="5"/>
<dbReference type="Pfam" id="PF04265">
    <property type="entry name" value="TPK_B1_binding"/>
    <property type="match status" value="1"/>
</dbReference>
<keyword evidence="3" id="KW-0418">Kinase</keyword>
<dbReference type="PANTHER" id="PTHR41299">
    <property type="entry name" value="THIAMINE PYROPHOSPHOKINASE"/>
    <property type="match status" value="1"/>
</dbReference>
<organism evidence="7 8">
    <name type="scientific">Candidatus Vagococcus giribetii</name>
    <dbReference type="NCBI Taxonomy" id="2230876"/>
    <lineage>
        <taxon>Bacteria</taxon>
        <taxon>Bacillati</taxon>
        <taxon>Bacillota</taxon>
        <taxon>Bacilli</taxon>
        <taxon>Lactobacillales</taxon>
        <taxon>Enterococcaceae</taxon>
        <taxon>Vagococcus</taxon>
    </lineage>
</organism>
<evidence type="ECO:0000256" key="4">
    <source>
        <dbReference type="ARBA" id="ARBA00022840"/>
    </source>
</evidence>
<dbReference type="Proteomes" id="UP000664857">
    <property type="component" value="Unassembled WGS sequence"/>
</dbReference>
<dbReference type="InterPro" id="IPR007371">
    <property type="entry name" value="TPK_catalytic"/>
</dbReference>
<reference evidence="7 8" key="1">
    <citation type="submission" date="2021-03" db="EMBL/GenBank/DDBJ databases">
        <title>Enterococcal diversity collection.</title>
        <authorList>
            <person name="Gilmore M.S."/>
            <person name="Schwartzman J."/>
            <person name="Van Tyne D."/>
            <person name="Martin M."/>
            <person name="Earl A.M."/>
            <person name="Manson A.L."/>
            <person name="Straub T."/>
            <person name="Salamzade R."/>
            <person name="Saavedra J."/>
            <person name="Lebreton F."/>
            <person name="Prichula J."/>
            <person name="Schaufler K."/>
            <person name="Gaca A."/>
            <person name="Sgardioli B."/>
            <person name="Wagenaar J."/>
            <person name="Strong T."/>
        </authorList>
    </citation>
    <scope>NUCLEOTIDE SEQUENCE [LARGE SCALE GENOMIC DNA]</scope>
    <source>
        <strain evidence="7 8">DIV0080</strain>
    </source>
</reference>
<gene>
    <name evidence="7" type="ORF">DOK76_08075</name>
</gene>
<evidence type="ECO:0000259" key="6">
    <source>
        <dbReference type="SMART" id="SM00983"/>
    </source>
</evidence>
<dbReference type="CDD" id="cd07995">
    <property type="entry name" value="TPK"/>
    <property type="match status" value="1"/>
</dbReference>
<dbReference type="SUPFAM" id="SSF63999">
    <property type="entry name" value="Thiamin pyrophosphokinase, catalytic domain"/>
    <property type="match status" value="1"/>
</dbReference>
<dbReference type="SMART" id="SM00983">
    <property type="entry name" value="TPK_B1_binding"/>
    <property type="match status" value="1"/>
</dbReference>
<dbReference type="InterPro" id="IPR036759">
    <property type="entry name" value="TPK_catalytic_sf"/>
</dbReference>
<dbReference type="EMBL" id="JAFLVX010000019">
    <property type="protein sequence ID" value="MBO0477024.1"/>
    <property type="molecule type" value="Genomic_DNA"/>
</dbReference>
<keyword evidence="1 7" id="KW-0808">Transferase</keyword>
<dbReference type="NCBIfam" id="TIGR01378">
    <property type="entry name" value="thi_PPkinase"/>
    <property type="match status" value="1"/>
</dbReference>
<proteinExistence type="predicted"/>
<dbReference type="GO" id="GO:0004788">
    <property type="term" value="F:thiamine diphosphokinase activity"/>
    <property type="evidence" value="ECO:0007669"/>
    <property type="project" value="UniProtKB-EC"/>
</dbReference>
<evidence type="ECO:0000256" key="2">
    <source>
        <dbReference type="ARBA" id="ARBA00022741"/>
    </source>
</evidence>
<dbReference type="InterPro" id="IPR007373">
    <property type="entry name" value="Thiamin_PyroPKinase_B1-bd"/>
</dbReference>
<dbReference type="InterPro" id="IPR053149">
    <property type="entry name" value="TPK"/>
</dbReference>